<dbReference type="Proteomes" id="UP000317169">
    <property type="component" value="Unassembled WGS sequence"/>
</dbReference>
<accession>A0A507ZTZ9</accession>
<dbReference type="RefSeq" id="WP_141420148.1">
    <property type="nucleotide sequence ID" value="NZ_VIAR01000001.1"/>
</dbReference>
<dbReference type="OrthoDB" id="1446274at2"/>
<gene>
    <name evidence="1" type="ORF">FKR84_00105</name>
</gene>
<evidence type="ECO:0000313" key="2">
    <source>
        <dbReference type="Proteomes" id="UP000317169"/>
    </source>
</evidence>
<organism evidence="1 2">
    <name type="scientific">Haloflavibacter putidus</name>
    <dbReference type="NCBI Taxonomy" id="2576776"/>
    <lineage>
        <taxon>Bacteria</taxon>
        <taxon>Pseudomonadati</taxon>
        <taxon>Bacteroidota</taxon>
        <taxon>Flavobacteriia</taxon>
        <taxon>Flavobacteriales</taxon>
        <taxon>Flavobacteriaceae</taxon>
        <taxon>Haloflavibacter</taxon>
    </lineage>
</organism>
<dbReference type="EMBL" id="VIAR01000001">
    <property type="protein sequence ID" value="TQD40417.1"/>
    <property type="molecule type" value="Genomic_DNA"/>
</dbReference>
<dbReference type="AlphaFoldDB" id="A0A507ZTZ9"/>
<evidence type="ECO:0000313" key="1">
    <source>
        <dbReference type="EMBL" id="TQD40417.1"/>
    </source>
</evidence>
<keyword evidence="2" id="KW-1185">Reference proteome</keyword>
<proteinExistence type="predicted"/>
<comment type="caution">
    <text evidence="1">The sequence shown here is derived from an EMBL/GenBank/DDBJ whole genome shotgun (WGS) entry which is preliminary data.</text>
</comment>
<sequence>MNKFYNLCLICIVVFCSSCISIEFKNPSKTSEKRPSSEVYLDSLSKATKIDKKHFYYVSTESDSTFLQNIQASIVSFVKGNQSTSIDKIMVTNKNGATVPLNTCGADKSISKEEIEDFLKGEKTYDDLVLKSIKTKENYTFPEDEIVSFVLYSKKVGAFMQPELNRVKDLKEKYNINFIIVSMDLEELHNIPDIWDNAIF</sequence>
<protein>
    <submittedName>
        <fullName evidence="1">Uncharacterized protein</fullName>
    </submittedName>
</protein>
<name>A0A507ZTZ9_9FLAO</name>
<reference evidence="1 2" key="1">
    <citation type="submission" date="2019-06" db="EMBL/GenBank/DDBJ databases">
        <title>Flavibacter putida gen. nov., sp. nov., a novel marine bacterium of the family Flavobacteriaceae isolated from coastal seawater.</title>
        <authorList>
            <person name="Feng X."/>
        </authorList>
    </citation>
    <scope>NUCLEOTIDE SEQUENCE [LARGE SCALE GENOMIC DNA]</scope>
    <source>
        <strain evidence="1 2">PLHSN227</strain>
    </source>
</reference>